<dbReference type="EMBL" id="JAVLVT010000001">
    <property type="protein sequence ID" value="MDS1269701.1"/>
    <property type="molecule type" value="Genomic_DNA"/>
</dbReference>
<accession>A0ABU2H324</accession>
<gene>
    <name evidence="2" type="ORF">RIF23_05275</name>
</gene>
<keyword evidence="3" id="KW-1185">Reference proteome</keyword>
<keyword evidence="1" id="KW-0472">Membrane</keyword>
<keyword evidence="1" id="KW-1133">Transmembrane helix</keyword>
<keyword evidence="1" id="KW-0812">Transmembrane</keyword>
<name>A0ABU2H324_9ACTN</name>
<proteinExistence type="predicted"/>
<organism evidence="2 3">
    <name type="scientific">Lipingzhangella rawalii</name>
    <dbReference type="NCBI Taxonomy" id="2055835"/>
    <lineage>
        <taxon>Bacteria</taxon>
        <taxon>Bacillati</taxon>
        <taxon>Actinomycetota</taxon>
        <taxon>Actinomycetes</taxon>
        <taxon>Streptosporangiales</taxon>
        <taxon>Nocardiopsidaceae</taxon>
        <taxon>Lipingzhangella</taxon>
    </lineage>
</organism>
<dbReference type="RefSeq" id="WP_310911157.1">
    <property type="nucleotide sequence ID" value="NZ_JAVLVT010000001.1"/>
</dbReference>
<feature type="transmembrane region" description="Helical" evidence="1">
    <location>
        <begin position="171"/>
        <end position="188"/>
    </location>
</feature>
<reference evidence="3" key="1">
    <citation type="submission" date="2023-07" db="EMBL/GenBank/DDBJ databases">
        <title>Novel species in the genus Lipingzhangella isolated from Sambhar Salt Lake.</title>
        <authorList>
            <person name="Jiya N."/>
            <person name="Kajale S."/>
            <person name="Sharma A."/>
        </authorList>
    </citation>
    <scope>NUCLEOTIDE SEQUENCE [LARGE SCALE GENOMIC DNA]</scope>
    <source>
        <strain evidence="3">LS1_29</strain>
    </source>
</reference>
<comment type="caution">
    <text evidence="2">The sequence shown here is derived from an EMBL/GenBank/DDBJ whole genome shotgun (WGS) entry which is preliminary data.</text>
</comment>
<protein>
    <recommendedName>
        <fullName evidence="4">Membrane protein DedA with SNARE-associated domain</fullName>
    </recommendedName>
</protein>
<evidence type="ECO:0000313" key="3">
    <source>
        <dbReference type="Proteomes" id="UP001250214"/>
    </source>
</evidence>
<feature type="transmembrane region" description="Helical" evidence="1">
    <location>
        <begin position="148"/>
        <end position="165"/>
    </location>
</feature>
<evidence type="ECO:0008006" key="4">
    <source>
        <dbReference type="Google" id="ProtNLM"/>
    </source>
</evidence>
<evidence type="ECO:0000313" key="2">
    <source>
        <dbReference type="EMBL" id="MDS1269701.1"/>
    </source>
</evidence>
<evidence type="ECO:0000256" key="1">
    <source>
        <dbReference type="SAM" id="Phobius"/>
    </source>
</evidence>
<sequence>MTQPHDSALRQRVAELAGSHAGTALVAGWSAGEAVSWPLLPEVALAALCVADPPSGVRLSIIAAASSVAGGALTYGLATRGRIPPQPLTTPRMRRTVAEQTRDEGPRAVRHQPLAGIPYKVYAAQAGVSGAGLVPFVLASSRARGTRILAAGLVLSALGLAGSRYRRRYGAYLVTVGAGFTVALGLVVRSWRD</sequence>
<dbReference type="Proteomes" id="UP001250214">
    <property type="component" value="Unassembled WGS sequence"/>
</dbReference>